<keyword evidence="4" id="KW-1278">Translocase</keyword>
<keyword evidence="6" id="KW-0520">NAD</keyword>
<dbReference type="InterPro" id="IPR010227">
    <property type="entry name" value="NADH_Q_OxRdtase_chainM/4"/>
</dbReference>
<feature type="transmembrane region" description="Helical" evidence="9">
    <location>
        <begin position="6"/>
        <end position="27"/>
    </location>
</feature>
<dbReference type="RefSeq" id="WP_272736229.1">
    <property type="nucleotide sequence ID" value="NZ_CP116942.1"/>
</dbReference>
<feature type="transmembrane region" description="Helical" evidence="9">
    <location>
        <begin position="291"/>
        <end position="312"/>
    </location>
</feature>
<evidence type="ECO:0000256" key="2">
    <source>
        <dbReference type="ARBA" id="ARBA00009025"/>
    </source>
</evidence>
<dbReference type="GO" id="GO:0048039">
    <property type="term" value="F:ubiquinone binding"/>
    <property type="evidence" value="ECO:0007669"/>
    <property type="project" value="TreeGrafter"/>
</dbReference>
<dbReference type="PANTHER" id="PTHR43507:SF1">
    <property type="entry name" value="NADH-UBIQUINONE OXIDOREDUCTASE CHAIN 4"/>
    <property type="match status" value="1"/>
</dbReference>
<feature type="transmembrane region" description="Helical" evidence="9">
    <location>
        <begin position="345"/>
        <end position="367"/>
    </location>
</feature>
<dbReference type="GO" id="GO:0012505">
    <property type="term" value="C:endomembrane system"/>
    <property type="evidence" value="ECO:0007669"/>
    <property type="project" value="UniProtKB-SubCell"/>
</dbReference>
<feature type="transmembrane region" description="Helical" evidence="9">
    <location>
        <begin position="388"/>
        <end position="410"/>
    </location>
</feature>
<evidence type="ECO:0000256" key="9">
    <source>
        <dbReference type="SAM" id="Phobius"/>
    </source>
</evidence>
<dbReference type="PRINTS" id="PR01437">
    <property type="entry name" value="NUOXDRDTASE4"/>
</dbReference>
<dbReference type="GO" id="GO:0015990">
    <property type="term" value="P:electron transport coupled proton transport"/>
    <property type="evidence" value="ECO:0007669"/>
    <property type="project" value="TreeGrafter"/>
</dbReference>
<feature type="transmembrane region" description="Helical" evidence="9">
    <location>
        <begin position="430"/>
        <end position="453"/>
    </location>
</feature>
<dbReference type="Proteomes" id="UP001216390">
    <property type="component" value="Chromosome"/>
</dbReference>
<feature type="transmembrane region" description="Helical" evidence="9">
    <location>
        <begin position="262"/>
        <end position="285"/>
    </location>
</feature>
<dbReference type="InterPro" id="IPR000260">
    <property type="entry name" value="NADH4_N"/>
</dbReference>
<keyword evidence="7 9" id="KW-0472">Membrane</keyword>
<dbReference type="GO" id="GO:0042773">
    <property type="term" value="P:ATP synthesis coupled electron transport"/>
    <property type="evidence" value="ECO:0007669"/>
    <property type="project" value="InterPro"/>
</dbReference>
<comment type="subcellular location">
    <subcellularLocation>
        <location evidence="1">Endomembrane system</location>
        <topology evidence="1">Multi-pass membrane protein</topology>
    </subcellularLocation>
    <subcellularLocation>
        <location evidence="8">Membrane</location>
        <topology evidence="8">Multi-pass membrane protein</topology>
    </subcellularLocation>
</comment>
<dbReference type="GO" id="GO:0016020">
    <property type="term" value="C:membrane"/>
    <property type="evidence" value="ECO:0007669"/>
    <property type="project" value="UniProtKB-SubCell"/>
</dbReference>
<evidence type="ECO:0000256" key="5">
    <source>
        <dbReference type="ARBA" id="ARBA00022989"/>
    </source>
</evidence>
<feature type="transmembrane region" description="Helical" evidence="9">
    <location>
        <begin position="88"/>
        <end position="108"/>
    </location>
</feature>
<dbReference type="NCBIfam" id="TIGR01972">
    <property type="entry name" value="NDH_I_M"/>
    <property type="match status" value="1"/>
</dbReference>
<feature type="domain" description="NADH:quinone oxidoreductase/Mrp antiporter transmembrane" evidence="10">
    <location>
        <begin position="137"/>
        <end position="423"/>
    </location>
</feature>
<evidence type="ECO:0000313" key="12">
    <source>
        <dbReference type="EMBL" id="WCO66707.1"/>
    </source>
</evidence>
<dbReference type="EMBL" id="CP116942">
    <property type="protein sequence ID" value="WCO66707.1"/>
    <property type="molecule type" value="Genomic_DNA"/>
</dbReference>
<reference evidence="12" key="1">
    <citation type="submission" date="2023-01" db="EMBL/GenBank/DDBJ databases">
        <title>The diversity of Class Acidimicrobiia in South China Sea sediment environments and the proposal of Iamia marina sp. nov., a novel species of the genus Iamia.</title>
        <authorList>
            <person name="He Y."/>
            <person name="Tian X."/>
        </authorList>
    </citation>
    <scope>NUCLEOTIDE SEQUENCE</scope>
    <source>
        <strain evidence="12">DSM 19957</strain>
    </source>
</reference>
<feature type="transmembrane region" description="Helical" evidence="9">
    <location>
        <begin position="173"/>
        <end position="195"/>
    </location>
</feature>
<evidence type="ECO:0000256" key="3">
    <source>
        <dbReference type="ARBA" id="ARBA00022692"/>
    </source>
</evidence>
<evidence type="ECO:0000313" key="13">
    <source>
        <dbReference type="Proteomes" id="UP001216390"/>
    </source>
</evidence>
<comment type="similarity">
    <text evidence="2">Belongs to the complex I subunit 4 family.</text>
</comment>
<organism evidence="12 13">
    <name type="scientific">Iamia majanohamensis</name>
    <dbReference type="NCBI Taxonomy" id="467976"/>
    <lineage>
        <taxon>Bacteria</taxon>
        <taxon>Bacillati</taxon>
        <taxon>Actinomycetota</taxon>
        <taxon>Acidimicrobiia</taxon>
        <taxon>Acidimicrobiales</taxon>
        <taxon>Iamiaceae</taxon>
        <taxon>Iamia</taxon>
    </lineage>
</organism>
<evidence type="ECO:0000256" key="7">
    <source>
        <dbReference type="ARBA" id="ARBA00023136"/>
    </source>
</evidence>
<evidence type="ECO:0000256" key="6">
    <source>
        <dbReference type="ARBA" id="ARBA00023027"/>
    </source>
</evidence>
<evidence type="ECO:0000259" key="10">
    <source>
        <dbReference type="Pfam" id="PF00361"/>
    </source>
</evidence>
<keyword evidence="5 9" id="KW-1133">Transmembrane helix</keyword>
<dbReference type="KEGG" id="ima:PO878_19635"/>
<dbReference type="GO" id="GO:0003954">
    <property type="term" value="F:NADH dehydrogenase activity"/>
    <property type="evidence" value="ECO:0007669"/>
    <property type="project" value="TreeGrafter"/>
</dbReference>
<accession>A0AAE9YDC2</accession>
<name>A0AAE9YDC2_9ACTN</name>
<dbReference type="PANTHER" id="PTHR43507">
    <property type="entry name" value="NADH-UBIQUINONE OXIDOREDUCTASE CHAIN 4"/>
    <property type="match status" value="1"/>
</dbReference>
<feature type="transmembrane region" description="Helical" evidence="9">
    <location>
        <begin position="223"/>
        <end position="242"/>
    </location>
</feature>
<keyword evidence="13" id="KW-1185">Reference proteome</keyword>
<dbReference type="AlphaFoldDB" id="A0AAE9YDC2"/>
<dbReference type="InterPro" id="IPR001750">
    <property type="entry name" value="ND/Mrp_TM"/>
</dbReference>
<feature type="transmembrane region" description="Helical" evidence="9">
    <location>
        <begin position="120"/>
        <end position="137"/>
    </location>
</feature>
<gene>
    <name evidence="12" type="ORF">PO878_19635</name>
</gene>
<protein>
    <submittedName>
        <fullName evidence="12">NADH-quinone oxidoreductase subunit M</fullName>
    </submittedName>
</protein>
<evidence type="ECO:0000256" key="4">
    <source>
        <dbReference type="ARBA" id="ARBA00022967"/>
    </source>
</evidence>
<evidence type="ECO:0000259" key="11">
    <source>
        <dbReference type="Pfam" id="PF01059"/>
    </source>
</evidence>
<dbReference type="InterPro" id="IPR003918">
    <property type="entry name" value="NADH_UbQ_OxRdtase"/>
</dbReference>
<evidence type="ECO:0000256" key="1">
    <source>
        <dbReference type="ARBA" id="ARBA00004127"/>
    </source>
</evidence>
<keyword evidence="3 8" id="KW-0812">Transmembrane</keyword>
<feature type="transmembrane region" description="Helical" evidence="9">
    <location>
        <begin position="34"/>
        <end position="57"/>
    </location>
</feature>
<feature type="transmembrane region" description="Helical" evidence="9">
    <location>
        <begin position="143"/>
        <end position="161"/>
    </location>
</feature>
<sequence>MEDLLDGWGLSLAAFLPLAGAVVIMLIPKVSETLIKVVALATSLVVFAIGVGIAAYFNYDDTRSLQYVVDKPWIDVINSRYIIGIDGMSLPLLALTLFIVPLVIVYSWDHFPEPHNPKAFLALILILETGMVGTFIAQDLILFFVFFEVVLLPMYFMIGVWGGPQRQYASIKFFLYTLFGSALMIVAFLSLYFLATDPSTGEALNTFDMRALTEWGGADLSRMAGLLIFGGMFMGFGIKVPIFPFHTWLPDAHTQAPTQGSVILAAVLLKLGTYGFIRIAIPILPEPAQEWAPWIGGLAVIGIIYGALACLAQTDMKRLIAFSSVAHMGFVMLGIATLTDFGINAAIFGMVAHGLITGMLFFLAGSVKDRFHTLEIKRLGGLLISAPRMGWLLGFSCMASLGLPGLAGFWGEFPAILAAYDPNVEQVGLFRAYMVVAAIGTIFAAGYLLWLLQRVAFGTPKPEFAKAKIADMHLTDYIAWVPMVVLILVLGIYPNLLFKVTDGAVVQSLSAIAGP</sequence>
<dbReference type="GO" id="GO:0008137">
    <property type="term" value="F:NADH dehydrogenase (ubiquinone) activity"/>
    <property type="evidence" value="ECO:0007669"/>
    <property type="project" value="InterPro"/>
</dbReference>
<feature type="domain" description="NADH:ubiquinone oxidoreductase chain 4 N-terminal" evidence="11">
    <location>
        <begin position="75"/>
        <end position="130"/>
    </location>
</feature>
<feature type="transmembrane region" description="Helical" evidence="9">
    <location>
        <begin position="319"/>
        <end position="339"/>
    </location>
</feature>
<dbReference type="Pfam" id="PF01059">
    <property type="entry name" value="Oxidored_q5_N"/>
    <property type="match status" value="1"/>
</dbReference>
<proteinExistence type="inferred from homology"/>
<dbReference type="Pfam" id="PF00361">
    <property type="entry name" value="Proton_antipo_M"/>
    <property type="match status" value="1"/>
</dbReference>
<evidence type="ECO:0000256" key="8">
    <source>
        <dbReference type="RuleBase" id="RU000320"/>
    </source>
</evidence>
<feature type="transmembrane region" description="Helical" evidence="9">
    <location>
        <begin position="474"/>
        <end position="493"/>
    </location>
</feature>